<evidence type="ECO:0000256" key="11">
    <source>
        <dbReference type="RuleBase" id="RU364063"/>
    </source>
</evidence>
<feature type="compositionally biased region" description="Low complexity" evidence="12">
    <location>
        <begin position="396"/>
        <end position="448"/>
    </location>
</feature>
<keyword evidence="7" id="KW-0862">Zinc</keyword>
<evidence type="ECO:0000256" key="9">
    <source>
        <dbReference type="ARBA" id="ARBA00022932"/>
    </source>
</evidence>
<evidence type="ECO:0000256" key="3">
    <source>
        <dbReference type="ARBA" id="ARBA00022695"/>
    </source>
</evidence>
<dbReference type="Pfam" id="PF13177">
    <property type="entry name" value="DNA_pol3_delta2"/>
    <property type="match status" value="1"/>
</dbReference>
<keyword evidence="9 11" id="KW-0239">DNA-directed DNA polymerase</keyword>
<feature type="compositionally biased region" description="Acidic residues" evidence="12">
    <location>
        <begin position="632"/>
        <end position="644"/>
    </location>
</feature>
<dbReference type="InterPro" id="IPR027417">
    <property type="entry name" value="P-loop_NTPase"/>
</dbReference>
<name>A0A9W6CV20_9MICO</name>
<evidence type="ECO:0000256" key="8">
    <source>
        <dbReference type="ARBA" id="ARBA00022840"/>
    </source>
</evidence>
<gene>
    <name evidence="11" type="primary">dnaX</name>
    <name evidence="14" type="ORF">ARHIZOSPH14_04520</name>
</gene>
<dbReference type="Proteomes" id="UP001144396">
    <property type="component" value="Unassembled WGS sequence"/>
</dbReference>
<dbReference type="GO" id="GO:0006261">
    <property type="term" value="P:DNA-templated DNA replication"/>
    <property type="evidence" value="ECO:0007669"/>
    <property type="project" value="TreeGrafter"/>
</dbReference>
<evidence type="ECO:0000259" key="13">
    <source>
        <dbReference type="SMART" id="SM00382"/>
    </source>
</evidence>
<evidence type="ECO:0000256" key="5">
    <source>
        <dbReference type="ARBA" id="ARBA00022723"/>
    </source>
</evidence>
<dbReference type="CDD" id="cd18137">
    <property type="entry name" value="HLD_clamp_pol_III_gamma_tau"/>
    <property type="match status" value="1"/>
</dbReference>
<dbReference type="Gene3D" id="1.20.272.10">
    <property type="match status" value="1"/>
</dbReference>
<evidence type="ECO:0000256" key="7">
    <source>
        <dbReference type="ARBA" id="ARBA00022833"/>
    </source>
</evidence>
<dbReference type="SUPFAM" id="SSF48019">
    <property type="entry name" value="post-AAA+ oligomerization domain-like"/>
    <property type="match status" value="1"/>
</dbReference>
<keyword evidence="8 11" id="KW-0067">ATP-binding</keyword>
<dbReference type="Pfam" id="PF12169">
    <property type="entry name" value="DNA_pol3_gamma3"/>
    <property type="match status" value="1"/>
</dbReference>
<dbReference type="EMBL" id="BSDP01000001">
    <property type="protein sequence ID" value="GLI26210.1"/>
    <property type="molecule type" value="Genomic_DNA"/>
</dbReference>
<dbReference type="Gene3D" id="3.40.50.300">
    <property type="entry name" value="P-loop containing nucleotide triphosphate hydrolases"/>
    <property type="match status" value="1"/>
</dbReference>
<evidence type="ECO:0000256" key="12">
    <source>
        <dbReference type="SAM" id="MobiDB-lite"/>
    </source>
</evidence>
<dbReference type="GO" id="GO:0009360">
    <property type="term" value="C:DNA polymerase III complex"/>
    <property type="evidence" value="ECO:0007669"/>
    <property type="project" value="InterPro"/>
</dbReference>
<dbReference type="InterPro" id="IPR008921">
    <property type="entry name" value="DNA_pol3_clamp-load_cplx_C"/>
</dbReference>
<dbReference type="SMART" id="SM00382">
    <property type="entry name" value="AAA"/>
    <property type="match status" value="1"/>
</dbReference>
<dbReference type="InterPro" id="IPR045085">
    <property type="entry name" value="HLD_clamp_pol_III_gamma_tau"/>
</dbReference>
<dbReference type="RefSeq" id="WP_281882208.1">
    <property type="nucleotide sequence ID" value="NZ_BSDP01000001.1"/>
</dbReference>
<dbReference type="EC" id="2.7.7.7" evidence="11"/>
<proteinExistence type="inferred from homology"/>
<evidence type="ECO:0000313" key="14">
    <source>
        <dbReference type="EMBL" id="GLI26210.1"/>
    </source>
</evidence>
<evidence type="ECO:0000313" key="15">
    <source>
        <dbReference type="Proteomes" id="UP001144396"/>
    </source>
</evidence>
<keyword evidence="6 11" id="KW-0547">Nucleotide-binding</keyword>
<dbReference type="Pfam" id="PF22608">
    <property type="entry name" value="DNAX_ATPase_lid"/>
    <property type="match status" value="1"/>
</dbReference>
<keyword evidence="15" id="KW-1185">Reference proteome</keyword>
<comment type="function">
    <text evidence="11">DNA polymerase III is a complex, multichain enzyme responsible for most of the replicative synthesis in bacteria. This DNA polymerase also exhibits 3' to 5' exonuclease activity.</text>
</comment>
<sequence length="731" mass="76413">MVTALYRRYRPETFAEMIGQSQVTEPLMTALRTDRVNHAYLFSGPRGCGKTTSARILARCLNCAEGPTDTPCGTCPSCVELSRSGGGSLDVVEIDAASHNGVDDARDLRERAVFAPARDRFKIFILDEAHMVTPQGFNALLKLVEEPPEHVKFIFATTEPEKVLGTIRSRTHHYPFRLVPPGPMLEYVQQLADSESVQVDAGVLPLVVRAGGGSPRDTLSLLDQLIAGSEGDRVDYERAVALLGFTHGALLDEVVDAIAARDAAAAFAAVDRVIQTGQDPRRFVEDLLERLRDLVVVAASTPEGAAAVLRGIPEDEIAQMGRQATAFGQAELSRTADIVNAALTEMTGATSPRLHLELMLARTLVPSSDDSSRGALARVERLERRVGVTDASGGDAPEAAAPAPATTAPATPVAAASAPAASAPEAAAPRPVPARPAATEAPAAEESPAPAPAPKPTGPVTLQQIRDEWPQVLSAVQAVRRSAWMVLFTAQVREFRDGRVLVLGFPSQSDVEQLKQPSAPGQGVGDLLKRAVHERLGVEVALIARVDGADDAPRPAASAAESAPATDAEPAPARVAEARTATSTRAERPAPKASQSAPPKSAPPKAAPPAQRTSAPAPAAPVDSWDVVSIPSDDDAPPPDDEEPAPPLEDAVPARESAPAPEPSPAQASAPAAKSVPAPRRTKPARPEASAPATRGGAQRYGEAVVREVLGATFIEEQQLGDPRSGAAGGS</sequence>
<keyword evidence="3 11" id="KW-0548">Nucleotidyltransferase</keyword>
<feature type="compositionally biased region" description="Low complexity" evidence="12">
    <location>
        <begin position="554"/>
        <end position="584"/>
    </location>
</feature>
<protein>
    <recommendedName>
        <fullName evidence="11">DNA polymerase III subunit gamma/tau</fullName>
        <ecNumber evidence="11">2.7.7.7</ecNumber>
    </recommendedName>
</protein>
<dbReference type="GO" id="GO:0003887">
    <property type="term" value="F:DNA-directed DNA polymerase activity"/>
    <property type="evidence" value="ECO:0007669"/>
    <property type="project" value="UniProtKB-KW"/>
</dbReference>
<dbReference type="PANTHER" id="PTHR11669">
    <property type="entry name" value="REPLICATION FACTOR C / DNA POLYMERASE III GAMMA-TAU SUBUNIT"/>
    <property type="match status" value="1"/>
</dbReference>
<comment type="subunit">
    <text evidence="11">DNA polymerase III contains a core (composed of alpha, epsilon and theta chains) that associates with a tau subunit. This core dimerizes to form the POLIII' complex. PolIII' associates with the gamma complex (composed of gamma, delta, delta', psi and chi chains) and with the beta chain to form the complete DNA polymerase III complex.</text>
</comment>
<dbReference type="InterPro" id="IPR012763">
    <property type="entry name" value="DNA_pol_III_sug/sutau_N"/>
</dbReference>
<comment type="similarity">
    <text evidence="1 11">Belongs to the DnaX/STICHEL family.</text>
</comment>
<dbReference type="Gene3D" id="1.10.8.60">
    <property type="match status" value="1"/>
</dbReference>
<keyword evidence="4 11" id="KW-0235">DNA replication</keyword>
<dbReference type="InterPro" id="IPR050238">
    <property type="entry name" value="DNA_Rep/Repair_Clamp_Loader"/>
</dbReference>
<dbReference type="PANTHER" id="PTHR11669:SF0">
    <property type="entry name" value="PROTEIN STICHEL-LIKE 2"/>
    <property type="match status" value="1"/>
</dbReference>
<evidence type="ECO:0000256" key="1">
    <source>
        <dbReference type="ARBA" id="ARBA00006360"/>
    </source>
</evidence>
<dbReference type="InterPro" id="IPR003593">
    <property type="entry name" value="AAA+_ATPase"/>
</dbReference>
<feature type="region of interest" description="Disordered" evidence="12">
    <location>
        <begin position="387"/>
        <end position="461"/>
    </location>
</feature>
<keyword evidence="2 11" id="KW-0808">Transferase</keyword>
<dbReference type="InterPro" id="IPR022754">
    <property type="entry name" value="DNA_pol_III_gamma-3"/>
</dbReference>
<feature type="compositionally biased region" description="Low complexity" evidence="12">
    <location>
        <begin position="648"/>
        <end position="679"/>
    </location>
</feature>
<dbReference type="GO" id="GO:0046872">
    <property type="term" value="F:metal ion binding"/>
    <property type="evidence" value="ECO:0007669"/>
    <property type="project" value="UniProtKB-KW"/>
</dbReference>
<organism evidence="14 15">
    <name type="scientific">Agromyces rhizosphaerae</name>
    <dbReference type="NCBI Taxonomy" id="88374"/>
    <lineage>
        <taxon>Bacteria</taxon>
        <taxon>Bacillati</taxon>
        <taxon>Actinomycetota</taxon>
        <taxon>Actinomycetes</taxon>
        <taxon>Micrococcales</taxon>
        <taxon>Microbacteriaceae</taxon>
        <taxon>Agromyces</taxon>
    </lineage>
</organism>
<dbReference type="GO" id="GO:0005524">
    <property type="term" value="F:ATP binding"/>
    <property type="evidence" value="ECO:0007669"/>
    <property type="project" value="UniProtKB-KW"/>
</dbReference>
<evidence type="ECO:0000256" key="4">
    <source>
        <dbReference type="ARBA" id="ARBA00022705"/>
    </source>
</evidence>
<dbReference type="AlphaFoldDB" id="A0A9W6CV20"/>
<comment type="caution">
    <text evidence="14">The sequence shown here is derived from an EMBL/GenBank/DDBJ whole genome shotgun (WGS) entry which is preliminary data.</text>
</comment>
<dbReference type="NCBIfam" id="NF005846">
    <property type="entry name" value="PRK07764.1-6"/>
    <property type="match status" value="1"/>
</dbReference>
<reference evidence="14" key="1">
    <citation type="submission" date="2022-12" db="EMBL/GenBank/DDBJ databases">
        <title>Reference genome sequencing for broad-spectrum identification of bacterial and archaeal isolates by mass spectrometry.</title>
        <authorList>
            <person name="Sekiguchi Y."/>
            <person name="Tourlousse D.M."/>
        </authorList>
    </citation>
    <scope>NUCLEOTIDE SEQUENCE</scope>
    <source>
        <strain evidence="14">14</strain>
    </source>
</reference>
<evidence type="ECO:0000256" key="10">
    <source>
        <dbReference type="ARBA" id="ARBA00049244"/>
    </source>
</evidence>
<evidence type="ECO:0000256" key="6">
    <source>
        <dbReference type="ARBA" id="ARBA00022741"/>
    </source>
</evidence>
<comment type="catalytic activity">
    <reaction evidence="10 11">
        <text>DNA(n) + a 2'-deoxyribonucleoside 5'-triphosphate = DNA(n+1) + diphosphate</text>
        <dbReference type="Rhea" id="RHEA:22508"/>
        <dbReference type="Rhea" id="RHEA-COMP:17339"/>
        <dbReference type="Rhea" id="RHEA-COMP:17340"/>
        <dbReference type="ChEBI" id="CHEBI:33019"/>
        <dbReference type="ChEBI" id="CHEBI:61560"/>
        <dbReference type="ChEBI" id="CHEBI:173112"/>
        <dbReference type="EC" id="2.7.7.7"/>
    </reaction>
</comment>
<dbReference type="NCBIfam" id="TIGR02397">
    <property type="entry name" value="dnaX_nterm"/>
    <property type="match status" value="1"/>
</dbReference>
<evidence type="ECO:0000256" key="2">
    <source>
        <dbReference type="ARBA" id="ARBA00022679"/>
    </source>
</evidence>
<dbReference type="GO" id="GO:0003677">
    <property type="term" value="F:DNA binding"/>
    <property type="evidence" value="ECO:0007669"/>
    <property type="project" value="InterPro"/>
</dbReference>
<feature type="region of interest" description="Disordered" evidence="12">
    <location>
        <begin position="550"/>
        <end position="702"/>
    </location>
</feature>
<dbReference type="CDD" id="cd00009">
    <property type="entry name" value="AAA"/>
    <property type="match status" value="1"/>
</dbReference>
<feature type="domain" description="AAA+ ATPase" evidence="13">
    <location>
        <begin position="36"/>
        <end position="180"/>
    </location>
</feature>
<accession>A0A9W6CV20</accession>
<keyword evidence="5" id="KW-0479">Metal-binding</keyword>
<dbReference type="FunFam" id="3.40.50.300:FF:000014">
    <property type="entry name" value="DNA polymerase III subunit gamma/tau"/>
    <property type="match status" value="1"/>
</dbReference>
<dbReference type="SUPFAM" id="SSF52540">
    <property type="entry name" value="P-loop containing nucleoside triphosphate hydrolases"/>
    <property type="match status" value="1"/>
</dbReference>